<keyword evidence="1" id="KW-0479">Metal-binding</keyword>
<keyword evidence="3" id="KW-0862">Zinc</keyword>
<accession>A0A5N6KSI1</accession>
<reference evidence="5 6" key="1">
    <citation type="submission" date="2019-06" db="EMBL/GenBank/DDBJ databases">
        <title>A chromosomal-level reference genome of Carpinus fangiana (Coryloideae, Betulaceae).</title>
        <authorList>
            <person name="Yang X."/>
            <person name="Wang Z."/>
            <person name="Zhang L."/>
            <person name="Hao G."/>
            <person name="Liu J."/>
            <person name="Yang Y."/>
        </authorList>
    </citation>
    <scope>NUCLEOTIDE SEQUENCE [LARGE SCALE GENOMIC DNA]</scope>
    <source>
        <strain evidence="5">Cfa_2016G</strain>
        <tissue evidence="5">Leaf</tissue>
    </source>
</reference>
<feature type="compositionally biased region" description="Polar residues" evidence="4">
    <location>
        <begin position="236"/>
        <end position="250"/>
    </location>
</feature>
<evidence type="ECO:0000313" key="5">
    <source>
        <dbReference type="EMBL" id="KAB8342822.1"/>
    </source>
</evidence>
<dbReference type="InterPro" id="IPR017907">
    <property type="entry name" value="Znf_RING_CS"/>
</dbReference>
<organism evidence="5 6">
    <name type="scientific">Carpinus fangiana</name>
    <dbReference type="NCBI Taxonomy" id="176857"/>
    <lineage>
        <taxon>Eukaryota</taxon>
        <taxon>Viridiplantae</taxon>
        <taxon>Streptophyta</taxon>
        <taxon>Embryophyta</taxon>
        <taxon>Tracheophyta</taxon>
        <taxon>Spermatophyta</taxon>
        <taxon>Magnoliopsida</taxon>
        <taxon>eudicotyledons</taxon>
        <taxon>Gunneridae</taxon>
        <taxon>Pentapetalae</taxon>
        <taxon>rosids</taxon>
        <taxon>fabids</taxon>
        <taxon>Fagales</taxon>
        <taxon>Betulaceae</taxon>
        <taxon>Carpinus</taxon>
    </lineage>
</organism>
<keyword evidence="6" id="KW-1185">Reference proteome</keyword>
<feature type="region of interest" description="Disordered" evidence="4">
    <location>
        <begin position="236"/>
        <end position="259"/>
    </location>
</feature>
<dbReference type="OrthoDB" id="5370011at2759"/>
<dbReference type="AlphaFoldDB" id="A0A5N6KSI1"/>
<dbReference type="GO" id="GO:0008270">
    <property type="term" value="F:zinc ion binding"/>
    <property type="evidence" value="ECO:0007669"/>
    <property type="project" value="UniProtKB-KW"/>
</dbReference>
<gene>
    <name evidence="5" type="ORF">FH972_022420</name>
</gene>
<dbReference type="Proteomes" id="UP000327013">
    <property type="component" value="Unassembled WGS sequence"/>
</dbReference>
<keyword evidence="2" id="KW-0863">Zinc-finger</keyword>
<name>A0A5N6KSI1_9ROSI</name>
<feature type="compositionally biased region" description="Polar residues" evidence="4">
    <location>
        <begin position="31"/>
        <end position="52"/>
    </location>
</feature>
<evidence type="ECO:0000313" key="6">
    <source>
        <dbReference type="Proteomes" id="UP000327013"/>
    </source>
</evidence>
<feature type="region of interest" description="Disordered" evidence="4">
    <location>
        <begin position="1"/>
        <end position="93"/>
    </location>
</feature>
<comment type="caution">
    <text evidence="5">The sequence shown here is derived from an EMBL/GenBank/DDBJ whole genome shotgun (WGS) entry which is preliminary data.</text>
</comment>
<evidence type="ECO:0000256" key="1">
    <source>
        <dbReference type="ARBA" id="ARBA00022723"/>
    </source>
</evidence>
<evidence type="ECO:0000256" key="2">
    <source>
        <dbReference type="ARBA" id="ARBA00022771"/>
    </source>
</evidence>
<evidence type="ECO:0000256" key="3">
    <source>
        <dbReference type="ARBA" id="ARBA00022833"/>
    </source>
</evidence>
<evidence type="ECO:0000256" key="4">
    <source>
        <dbReference type="SAM" id="MobiDB-lite"/>
    </source>
</evidence>
<proteinExistence type="predicted"/>
<protein>
    <submittedName>
        <fullName evidence="5">Uncharacterized protein</fullName>
    </submittedName>
</protein>
<feature type="compositionally biased region" description="Pro residues" evidence="4">
    <location>
        <begin position="69"/>
        <end position="80"/>
    </location>
</feature>
<dbReference type="EMBL" id="VIBQ01000012">
    <property type="protein sequence ID" value="KAB8342822.1"/>
    <property type="molecule type" value="Genomic_DNA"/>
</dbReference>
<sequence length="259" mass="28421">MDPNTRPGGNASPRRRNSFGDVLKRFRRSLRNPSAASATTSRPPNPPQSSERTPPGGTTLPIAQARISSPPPPPESPPPRSQSVPPSTDTSQIHITRRIQRLCHKCDNHFVLAERRCVNCGHILCSRCAREPRADSVKDKEQPADGPVNATTRVRERTHKKPRMRIRYICDQCSTPFDEKNSVCSKCGHERCEACPRSPPKRASRQEPDPAVLQSLQSKFEAIVIPPVAQQSLRSNVGLTGSGSSQTQARSGIDLAFGV</sequence>
<dbReference type="PROSITE" id="PS00518">
    <property type="entry name" value="ZF_RING_1"/>
    <property type="match status" value="1"/>
</dbReference>